<feature type="compositionally biased region" description="Basic residues" evidence="1">
    <location>
        <begin position="1"/>
        <end position="12"/>
    </location>
</feature>
<keyword evidence="3" id="KW-1185">Reference proteome</keyword>
<reference evidence="2" key="1">
    <citation type="submission" date="2021-03" db="EMBL/GenBank/DDBJ databases">
        <authorList>
            <person name="Tagirdzhanova G."/>
        </authorList>
    </citation>
    <scope>NUCLEOTIDE SEQUENCE</scope>
</reference>
<feature type="compositionally biased region" description="Acidic residues" evidence="1">
    <location>
        <begin position="299"/>
        <end position="312"/>
    </location>
</feature>
<feature type="compositionally biased region" description="Low complexity" evidence="1">
    <location>
        <begin position="51"/>
        <end position="60"/>
    </location>
</feature>
<feature type="compositionally biased region" description="Polar residues" evidence="1">
    <location>
        <begin position="334"/>
        <end position="343"/>
    </location>
</feature>
<evidence type="ECO:0000313" key="2">
    <source>
        <dbReference type="EMBL" id="CAF9920687.1"/>
    </source>
</evidence>
<feature type="region of interest" description="Disordered" evidence="1">
    <location>
        <begin position="233"/>
        <end position="252"/>
    </location>
</feature>
<protein>
    <submittedName>
        <fullName evidence="2">Uncharacterized protein</fullName>
    </submittedName>
</protein>
<evidence type="ECO:0000313" key="3">
    <source>
        <dbReference type="Proteomes" id="UP000664521"/>
    </source>
</evidence>
<organism evidence="2 3">
    <name type="scientific">Heterodermia speciosa</name>
    <dbReference type="NCBI Taxonomy" id="116794"/>
    <lineage>
        <taxon>Eukaryota</taxon>
        <taxon>Fungi</taxon>
        <taxon>Dikarya</taxon>
        <taxon>Ascomycota</taxon>
        <taxon>Pezizomycotina</taxon>
        <taxon>Lecanoromycetes</taxon>
        <taxon>OSLEUM clade</taxon>
        <taxon>Lecanoromycetidae</taxon>
        <taxon>Caliciales</taxon>
        <taxon>Physciaceae</taxon>
        <taxon>Heterodermia</taxon>
    </lineage>
</organism>
<dbReference type="InterPro" id="IPR025040">
    <property type="entry name" value="DUF3984"/>
</dbReference>
<dbReference type="EMBL" id="CAJPDS010000026">
    <property type="protein sequence ID" value="CAF9920687.1"/>
    <property type="molecule type" value="Genomic_DNA"/>
</dbReference>
<evidence type="ECO:0000256" key="1">
    <source>
        <dbReference type="SAM" id="MobiDB-lite"/>
    </source>
</evidence>
<dbReference type="AlphaFoldDB" id="A0A8H3FDI9"/>
<feature type="compositionally biased region" description="Polar residues" evidence="1">
    <location>
        <begin position="74"/>
        <end position="86"/>
    </location>
</feature>
<feature type="compositionally biased region" description="Pro residues" evidence="1">
    <location>
        <begin position="22"/>
        <end position="34"/>
    </location>
</feature>
<sequence length="377" mass="41414">MEQPPRRSHTSLKHLTLSPLTPSYPLPPTSPSPPLHTSASYSYLASPTYPSTPTILSRSSSRTRLRSNHAGPQPINTSISSPSFPQNAPRPAHHKRASANIIPTSTSLSTSALTSPTQRAEDEESSWLLRTASTLRMQQMEEKGQAWIATRNSSTSLARIGVGEMADDEFSLYASAHSRPHSPEWPNTPSFARSRAQSRYASHVPSRLGSRMQSRAGSGANLRDDGLRALTKSGHNATRDEVGDGGGIVGPDFVDPEVFDDEEMIEEDEHDEGEMKRMIMGRARGWVDWAVGWMDLRNEEEEGEGSEDEIEDERQASTTYTEDIDGRKPREQKSPSYGDSTGYSEEALVCDPPPRDDGAGVMADARWLLNVASKLII</sequence>
<proteinExistence type="predicted"/>
<comment type="caution">
    <text evidence="2">The sequence shown here is derived from an EMBL/GenBank/DDBJ whole genome shotgun (WGS) entry which is preliminary data.</text>
</comment>
<feature type="compositionally biased region" description="Low complexity" evidence="1">
    <location>
        <begin position="103"/>
        <end position="117"/>
    </location>
</feature>
<feature type="compositionally biased region" description="Polar residues" evidence="1">
    <location>
        <begin position="185"/>
        <end position="200"/>
    </location>
</feature>
<feature type="compositionally biased region" description="Polar residues" evidence="1">
    <location>
        <begin position="39"/>
        <end position="49"/>
    </location>
</feature>
<feature type="region of interest" description="Disordered" evidence="1">
    <location>
        <begin position="1"/>
        <end position="125"/>
    </location>
</feature>
<gene>
    <name evidence="2" type="ORF">HETSPECPRED_004334</name>
</gene>
<name>A0A8H3FDI9_9LECA</name>
<accession>A0A8H3FDI9</accession>
<feature type="compositionally biased region" description="Basic and acidic residues" evidence="1">
    <location>
        <begin position="324"/>
        <end position="333"/>
    </location>
</feature>
<dbReference type="Pfam" id="PF13136">
    <property type="entry name" value="DUF3984"/>
    <property type="match status" value="1"/>
</dbReference>
<feature type="region of interest" description="Disordered" evidence="1">
    <location>
        <begin position="177"/>
        <end position="226"/>
    </location>
</feature>
<feature type="region of interest" description="Disordered" evidence="1">
    <location>
        <begin position="299"/>
        <end position="359"/>
    </location>
</feature>
<dbReference type="OrthoDB" id="5339776at2759"/>
<dbReference type="Proteomes" id="UP000664521">
    <property type="component" value="Unassembled WGS sequence"/>
</dbReference>